<reference evidence="10" key="1">
    <citation type="journal article" date="2019" name="Int. J. Syst. Evol. Microbiol.">
        <title>The Global Catalogue of Microorganisms (GCM) 10K type strain sequencing project: providing services to taxonomists for standard genome sequencing and annotation.</title>
        <authorList>
            <consortium name="The Broad Institute Genomics Platform"/>
            <consortium name="The Broad Institute Genome Sequencing Center for Infectious Disease"/>
            <person name="Wu L."/>
            <person name="Ma J."/>
        </authorList>
    </citation>
    <scope>NUCLEOTIDE SEQUENCE [LARGE SCALE GENOMIC DNA]</scope>
    <source>
        <strain evidence="10">KCTC 62784</strain>
    </source>
</reference>
<dbReference type="NCBIfam" id="TIGR00500">
    <property type="entry name" value="met_pdase_I"/>
    <property type="match status" value="1"/>
</dbReference>
<accession>A0ABV7C4E0</accession>
<dbReference type="InterPro" id="IPR036005">
    <property type="entry name" value="Creatinase/aminopeptidase-like"/>
</dbReference>
<dbReference type="InterPro" id="IPR000994">
    <property type="entry name" value="Pept_M24"/>
</dbReference>
<feature type="binding site" evidence="6">
    <location>
        <position position="101"/>
    </location>
    <ligand>
        <name>a divalent metal cation</name>
        <dbReference type="ChEBI" id="CHEBI:60240"/>
        <label>1</label>
    </ligand>
</feature>
<feature type="binding site" evidence="6">
    <location>
        <position position="182"/>
    </location>
    <ligand>
        <name>substrate</name>
    </ligand>
</feature>
<keyword evidence="3 6" id="KW-0645">Protease</keyword>
<feature type="binding site" evidence="6">
    <location>
        <position position="175"/>
    </location>
    <ligand>
        <name>a divalent metal cation</name>
        <dbReference type="ChEBI" id="CHEBI:60240"/>
        <label>2</label>
        <note>catalytic</note>
    </ligand>
</feature>
<feature type="binding site" evidence="6">
    <location>
        <position position="208"/>
    </location>
    <ligand>
        <name>a divalent metal cation</name>
        <dbReference type="ChEBI" id="CHEBI:60240"/>
        <label>2</label>
        <note>catalytic</note>
    </ligand>
</feature>
<dbReference type="Gene3D" id="3.90.230.10">
    <property type="entry name" value="Creatinase/methionine aminopeptidase superfamily"/>
    <property type="match status" value="1"/>
</dbReference>
<comment type="caution">
    <text evidence="9">The sequence shown here is derived from an EMBL/GenBank/DDBJ whole genome shotgun (WGS) entry which is preliminary data.</text>
</comment>
<dbReference type="HAMAP" id="MF_01974">
    <property type="entry name" value="MetAP_1"/>
    <property type="match status" value="1"/>
</dbReference>
<dbReference type="PANTHER" id="PTHR43330">
    <property type="entry name" value="METHIONINE AMINOPEPTIDASE"/>
    <property type="match status" value="1"/>
</dbReference>
<dbReference type="GO" id="GO:0004239">
    <property type="term" value="F:initiator methionyl aminopeptidase activity"/>
    <property type="evidence" value="ECO:0007669"/>
    <property type="project" value="UniProtKB-EC"/>
</dbReference>
<comment type="cofactor">
    <cofactor evidence="6">
        <name>Co(2+)</name>
        <dbReference type="ChEBI" id="CHEBI:48828"/>
    </cofactor>
    <cofactor evidence="6">
        <name>Zn(2+)</name>
        <dbReference type="ChEBI" id="CHEBI:29105"/>
    </cofactor>
    <cofactor evidence="6">
        <name>Mn(2+)</name>
        <dbReference type="ChEBI" id="CHEBI:29035"/>
    </cofactor>
    <cofactor evidence="6">
        <name>Fe(2+)</name>
        <dbReference type="ChEBI" id="CHEBI:29033"/>
    </cofactor>
    <text evidence="6">Binds 2 divalent metal cations per subunit. Has a high-affinity and a low affinity metal-binding site. The true nature of the physiological cofactor is under debate. The enzyme is active with cobalt, zinc, manganese or divalent iron ions. Most likely, methionine aminopeptidases function as mononuclear Fe(2+)-metalloproteases under physiological conditions, and the catalytically relevant metal-binding site has been assigned to the histidine-containing high-affinity site.</text>
</comment>
<feature type="binding site" evidence="6">
    <location>
        <position position="83"/>
    </location>
    <ligand>
        <name>substrate</name>
    </ligand>
</feature>
<dbReference type="Proteomes" id="UP001595384">
    <property type="component" value="Unassembled WGS sequence"/>
</dbReference>
<dbReference type="InterPro" id="IPR002467">
    <property type="entry name" value="Pept_M24A_MAP1"/>
</dbReference>
<comment type="similarity">
    <text evidence="6">Belongs to the peptidase M24A family. Methionine aminopeptidase type 1 subfamily.</text>
</comment>
<dbReference type="SUPFAM" id="SSF55920">
    <property type="entry name" value="Creatinase/aminopeptidase"/>
    <property type="match status" value="1"/>
</dbReference>
<feature type="binding site" evidence="6">
    <location>
        <position position="239"/>
    </location>
    <ligand>
        <name>a divalent metal cation</name>
        <dbReference type="ChEBI" id="CHEBI:60240"/>
        <label>1</label>
    </ligand>
</feature>
<evidence type="ECO:0000313" key="9">
    <source>
        <dbReference type="EMBL" id="MFC3022269.1"/>
    </source>
</evidence>
<keyword evidence="5 6" id="KW-0378">Hydrolase</keyword>
<dbReference type="Pfam" id="PF00557">
    <property type="entry name" value="Peptidase_M24"/>
    <property type="match status" value="1"/>
</dbReference>
<evidence type="ECO:0000256" key="6">
    <source>
        <dbReference type="HAMAP-Rule" id="MF_01974"/>
    </source>
</evidence>
<keyword evidence="2 6" id="KW-0031">Aminopeptidase</keyword>
<keyword evidence="10" id="KW-1185">Reference proteome</keyword>
<keyword evidence="4 6" id="KW-0479">Metal-binding</keyword>
<comment type="function">
    <text evidence="1 6">Removes the N-terminal methionine from nascent proteins. The N-terminal methionine is often cleaved when the second residue in the primary sequence is small and uncharged (Met-Ala-, Cys, Gly, Pro, Ser, Thr, or Val). Requires deformylation of the N(alpha)-formylated initiator methionine before it can be hydrolyzed.</text>
</comment>
<feature type="binding site" evidence="6">
    <location>
        <position position="239"/>
    </location>
    <ligand>
        <name>a divalent metal cation</name>
        <dbReference type="ChEBI" id="CHEBI:60240"/>
        <label>2</label>
        <note>catalytic</note>
    </ligand>
</feature>
<evidence type="ECO:0000313" key="10">
    <source>
        <dbReference type="Proteomes" id="UP001595384"/>
    </source>
</evidence>
<evidence type="ECO:0000256" key="7">
    <source>
        <dbReference type="RuleBase" id="RU003653"/>
    </source>
</evidence>
<comment type="subunit">
    <text evidence="6">Monomer.</text>
</comment>
<name>A0ABV7C4E0_9VIBR</name>
<dbReference type="EMBL" id="JBHRSE010000002">
    <property type="protein sequence ID" value="MFC3022269.1"/>
    <property type="molecule type" value="Genomic_DNA"/>
</dbReference>
<evidence type="ECO:0000256" key="1">
    <source>
        <dbReference type="ARBA" id="ARBA00002521"/>
    </source>
</evidence>
<protein>
    <recommendedName>
        <fullName evidence="6 7">Methionine aminopeptidase</fullName>
        <shortName evidence="6">MAP</shortName>
        <shortName evidence="6">MetAP</shortName>
        <ecNumber evidence="6 7">3.4.11.18</ecNumber>
    </recommendedName>
    <alternativeName>
        <fullName evidence="6">Peptidase M</fullName>
    </alternativeName>
</protein>
<evidence type="ECO:0000256" key="2">
    <source>
        <dbReference type="ARBA" id="ARBA00022438"/>
    </source>
</evidence>
<dbReference type="InterPro" id="IPR001714">
    <property type="entry name" value="Pept_M24_MAP"/>
</dbReference>
<evidence type="ECO:0000256" key="3">
    <source>
        <dbReference type="ARBA" id="ARBA00022670"/>
    </source>
</evidence>
<dbReference type="EC" id="3.4.11.18" evidence="6 7"/>
<evidence type="ECO:0000256" key="4">
    <source>
        <dbReference type="ARBA" id="ARBA00022723"/>
    </source>
</evidence>
<feature type="domain" description="Peptidase M24" evidence="8">
    <location>
        <begin position="17"/>
        <end position="246"/>
    </location>
</feature>
<proteinExistence type="inferred from homology"/>
<gene>
    <name evidence="6 9" type="primary">map</name>
    <name evidence="9" type="ORF">ACFODT_00175</name>
</gene>
<evidence type="ECO:0000256" key="5">
    <source>
        <dbReference type="ARBA" id="ARBA00022801"/>
    </source>
</evidence>
<sequence>MNGRAPTPIKTPYEIDIMRRNGRLLATVFTMLDTWITPGVSTLWLNQQVDEYIRDTLQAIPASLGAYGYPFSINVSPNHVACHGMPCEHTHITDTDIVNIDITLKKDDFIVDSSKMYVMPQAPRSSQTLVDTAYHAMWQGIQQIAPGAHSGDLGYAIHQYAMQQGCSVVREFCGHGVGKQLHEPPQILSVGLPKHGVVLQEGMVFTVEPIINQGNAQVRTLEDGWTVVTQDHQLSAQFEHTVLVTDTGFEVLTLRDNETVPTFVS</sequence>
<comment type="catalytic activity">
    <reaction evidence="6 7">
        <text>Release of N-terminal amino acids, preferentially methionine, from peptides and arylamides.</text>
        <dbReference type="EC" id="3.4.11.18"/>
    </reaction>
</comment>
<dbReference type="RefSeq" id="WP_123014383.1">
    <property type="nucleotide sequence ID" value="NZ_AP024912.1"/>
</dbReference>
<dbReference type="PRINTS" id="PR00599">
    <property type="entry name" value="MAPEPTIDASE"/>
</dbReference>
<dbReference type="CDD" id="cd01086">
    <property type="entry name" value="MetAP1"/>
    <property type="match status" value="1"/>
</dbReference>
<evidence type="ECO:0000259" key="8">
    <source>
        <dbReference type="Pfam" id="PF00557"/>
    </source>
</evidence>
<dbReference type="PANTHER" id="PTHR43330:SF27">
    <property type="entry name" value="METHIONINE AMINOPEPTIDASE"/>
    <property type="match status" value="1"/>
</dbReference>
<organism evidence="9 10">
    <name type="scientific">Vibrio zhugei</name>
    <dbReference type="NCBI Taxonomy" id="2479546"/>
    <lineage>
        <taxon>Bacteria</taxon>
        <taxon>Pseudomonadati</taxon>
        <taxon>Pseudomonadota</taxon>
        <taxon>Gammaproteobacteria</taxon>
        <taxon>Vibrionales</taxon>
        <taxon>Vibrionaceae</taxon>
        <taxon>Vibrio</taxon>
    </lineage>
</organism>
<feature type="binding site" evidence="6">
    <location>
        <position position="112"/>
    </location>
    <ligand>
        <name>a divalent metal cation</name>
        <dbReference type="ChEBI" id="CHEBI:60240"/>
        <label>1</label>
    </ligand>
</feature>
<feature type="binding site" evidence="6">
    <location>
        <position position="112"/>
    </location>
    <ligand>
        <name>a divalent metal cation</name>
        <dbReference type="ChEBI" id="CHEBI:60240"/>
        <label>2</label>
        <note>catalytic</note>
    </ligand>
</feature>